<name>A0A2U1MZA7_ARTAN</name>
<dbReference type="InterPro" id="IPR036392">
    <property type="entry name" value="PLAT/LH2_dom_sf"/>
</dbReference>
<accession>A0A2U1MZA7</accession>
<dbReference type="Gene3D" id="2.60.60.20">
    <property type="entry name" value="PLAT/LH2 domain"/>
    <property type="match status" value="1"/>
</dbReference>
<keyword evidence="2" id="KW-1185">Reference proteome</keyword>
<reference evidence="1 2" key="1">
    <citation type="journal article" date="2018" name="Mol. Plant">
        <title>The genome of Artemisia annua provides insight into the evolution of Asteraceae family and artemisinin biosynthesis.</title>
        <authorList>
            <person name="Shen Q."/>
            <person name="Zhang L."/>
            <person name="Liao Z."/>
            <person name="Wang S."/>
            <person name="Yan T."/>
            <person name="Shi P."/>
            <person name="Liu M."/>
            <person name="Fu X."/>
            <person name="Pan Q."/>
            <person name="Wang Y."/>
            <person name="Lv Z."/>
            <person name="Lu X."/>
            <person name="Zhang F."/>
            <person name="Jiang W."/>
            <person name="Ma Y."/>
            <person name="Chen M."/>
            <person name="Hao X."/>
            <person name="Li L."/>
            <person name="Tang Y."/>
            <person name="Lv G."/>
            <person name="Zhou Y."/>
            <person name="Sun X."/>
            <person name="Brodelius P.E."/>
            <person name="Rose J.K.C."/>
            <person name="Tang K."/>
        </authorList>
    </citation>
    <scope>NUCLEOTIDE SEQUENCE [LARGE SCALE GENOMIC DNA]</scope>
    <source>
        <strain evidence="2">cv. Huhao1</strain>
        <tissue evidence="1">Leaf</tissue>
    </source>
</reference>
<proteinExistence type="predicted"/>
<organism evidence="1 2">
    <name type="scientific">Artemisia annua</name>
    <name type="common">Sweet wormwood</name>
    <dbReference type="NCBI Taxonomy" id="35608"/>
    <lineage>
        <taxon>Eukaryota</taxon>
        <taxon>Viridiplantae</taxon>
        <taxon>Streptophyta</taxon>
        <taxon>Embryophyta</taxon>
        <taxon>Tracheophyta</taxon>
        <taxon>Spermatophyta</taxon>
        <taxon>Magnoliopsida</taxon>
        <taxon>eudicotyledons</taxon>
        <taxon>Gunneridae</taxon>
        <taxon>Pentapetalae</taxon>
        <taxon>asterids</taxon>
        <taxon>campanulids</taxon>
        <taxon>Asterales</taxon>
        <taxon>Asteraceae</taxon>
        <taxon>Asteroideae</taxon>
        <taxon>Anthemideae</taxon>
        <taxon>Artemisiinae</taxon>
        <taxon>Artemisia</taxon>
    </lineage>
</organism>
<sequence length="139" mass="15502">MGMEDLQEKQVTVDESSLLKVKATVRVKISYEVDIVKTMMKLPSLYSKRNSTTDKSMGTGVGFQLVSTQLDPNTMKPKVSKERVEDWLKGRNGKANNDSGRRLDGIRITDGNYGGVLLGFFKLDTSSTWRRESACLCST</sequence>
<dbReference type="AlphaFoldDB" id="A0A2U1MZA7"/>
<protein>
    <submittedName>
        <fullName evidence="1">Lipase/lipooxygenase, PLAT/LH2</fullName>
    </submittedName>
</protein>
<dbReference type="SUPFAM" id="SSF49723">
    <property type="entry name" value="Lipase/lipooxygenase domain (PLAT/LH2 domain)"/>
    <property type="match status" value="1"/>
</dbReference>
<gene>
    <name evidence="1" type="ORF">CTI12_AA325010</name>
</gene>
<dbReference type="EMBL" id="PKPP01004002">
    <property type="protein sequence ID" value="PWA66567.1"/>
    <property type="molecule type" value="Genomic_DNA"/>
</dbReference>
<evidence type="ECO:0000313" key="2">
    <source>
        <dbReference type="Proteomes" id="UP000245207"/>
    </source>
</evidence>
<dbReference type="Proteomes" id="UP000245207">
    <property type="component" value="Unassembled WGS sequence"/>
</dbReference>
<evidence type="ECO:0000313" key="1">
    <source>
        <dbReference type="EMBL" id="PWA66567.1"/>
    </source>
</evidence>
<comment type="caution">
    <text evidence="1">The sequence shown here is derived from an EMBL/GenBank/DDBJ whole genome shotgun (WGS) entry which is preliminary data.</text>
</comment>